<feature type="transmembrane region" description="Helical" evidence="1">
    <location>
        <begin position="7"/>
        <end position="26"/>
    </location>
</feature>
<keyword evidence="1" id="KW-1133">Transmembrane helix</keyword>
<name>A0ABW3GN71_9FLAO</name>
<keyword evidence="1" id="KW-0472">Membrane</keyword>
<organism evidence="2 3">
    <name type="scientific">Psychroflexus salinarum</name>
    <dbReference type="NCBI Taxonomy" id="546024"/>
    <lineage>
        <taxon>Bacteria</taxon>
        <taxon>Pseudomonadati</taxon>
        <taxon>Bacteroidota</taxon>
        <taxon>Flavobacteriia</taxon>
        <taxon>Flavobacteriales</taxon>
        <taxon>Flavobacteriaceae</taxon>
        <taxon>Psychroflexus</taxon>
    </lineage>
</organism>
<proteinExistence type="predicted"/>
<feature type="transmembrane region" description="Helical" evidence="1">
    <location>
        <begin position="41"/>
        <end position="60"/>
    </location>
</feature>
<evidence type="ECO:0000256" key="1">
    <source>
        <dbReference type="SAM" id="Phobius"/>
    </source>
</evidence>
<dbReference type="Proteomes" id="UP001597049">
    <property type="component" value="Unassembled WGS sequence"/>
</dbReference>
<keyword evidence="3" id="KW-1185">Reference proteome</keyword>
<comment type="caution">
    <text evidence="2">The sequence shown here is derived from an EMBL/GenBank/DDBJ whole genome shotgun (WGS) entry which is preliminary data.</text>
</comment>
<dbReference type="EMBL" id="JBHTIV010000005">
    <property type="protein sequence ID" value="MFD0931873.1"/>
    <property type="molecule type" value="Genomic_DNA"/>
</dbReference>
<accession>A0ABW3GN71</accession>
<evidence type="ECO:0000313" key="3">
    <source>
        <dbReference type="Proteomes" id="UP001597049"/>
    </source>
</evidence>
<keyword evidence="1" id="KW-0812">Transmembrane</keyword>
<reference evidence="3" key="1">
    <citation type="journal article" date="2019" name="Int. J. Syst. Evol. Microbiol.">
        <title>The Global Catalogue of Microorganisms (GCM) 10K type strain sequencing project: providing services to taxonomists for standard genome sequencing and annotation.</title>
        <authorList>
            <consortium name="The Broad Institute Genomics Platform"/>
            <consortium name="The Broad Institute Genome Sequencing Center for Infectious Disease"/>
            <person name="Wu L."/>
            <person name="Ma J."/>
        </authorList>
    </citation>
    <scope>NUCLEOTIDE SEQUENCE [LARGE SCALE GENOMIC DNA]</scope>
    <source>
        <strain evidence="3">CCUG 56752</strain>
    </source>
</reference>
<gene>
    <name evidence="2" type="ORF">ACFQ0R_04590</name>
</gene>
<dbReference type="RefSeq" id="WP_379657201.1">
    <property type="nucleotide sequence ID" value="NZ_JBHTIV010000005.1"/>
</dbReference>
<sequence length="70" mass="8065">MITKRFKVLVAIPSVILISVIVAVFVDEEASFQNFYKKPSYIFTIIQVIAFALVAQQQYVNDKKKQNKKL</sequence>
<protein>
    <submittedName>
        <fullName evidence="2">Uncharacterized protein</fullName>
    </submittedName>
</protein>
<evidence type="ECO:0000313" key="2">
    <source>
        <dbReference type="EMBL" id="MFD0931873.1"/>
    </source>
</evidence>